<gene>
    <name evidence="4" type="primary">LOC118876978</name>
</gene>
<keyword evidence="3" id="KW-1185">Reference proteome</keyword>
<sequence length="106" mass="10470">MRLTLLALIGVLCLAYAYALDDAADNEQVIGLLDVADQGANHANDGAREARGGWGRGGWGGGGWGGHGGWGGGRGGWGGGGWGGRGGWGGGRGGWGGHGGWGRGGW</sequence>
<feature type="region of interest" description="Disordered" evidence="1">
    <location>
        <begin position="43"/>
        <end position="106"/>
    </location>
</feature>
<keyword evidence="2" id="KW-0732">Signal</keyword>
<protein>
    <submittedName>
        <fullName evidence="4">rRNA 2'-O-methyltransferase fibrillarin</fullName>
    </submittedName>
</protein>
<evidence type="ECO:0000256" key="1">
    <source>
        <dbReference type="SAM" id="MobiDB-lite"/>
    </source>
</evidence>
<evidence type="ECO:0000313" key="4">
    <source>
        <dbReference type="RefSeq" id="XP_036669611.1"/>
    </source>
</evidence>
<feature type="signal peptide" evidence="2">
    <location>
        <begin position="1"/>
        <end position="19"/>
    </location>
</feature>
<evidence type="ECO:0000256" key="2">
    <source>
        <dbReference type="SAM" id="SignalP"/>
    </source>
</evidence>
<feature type="chain" id="PRO_5044272736" evidence="2">
    <location>
        <begin position="20"/>
        <end position="106"/>
    </location>
</feature>
<accession>A0AB40A123</accession>
<dbReference type="AlphaFoldDB" id="A0AB40A123"/>
<organism evidence="3 4">
    <name type="scientific">Drosophila suzukii</name>
    <name type="common">Spotted-wing drosophila fruit fly</name>
    <dbReference type="NCBI Taxonomy" id="28584"/>
    <lineage>
        <taxon>Eukaryota</taxon>
        <taxon>Metazoa</taxon>
        <taxon>Ecdysozoa</taxon>
        <taxon>Arthropoda</taxon>
        <taxon>Hexapoda</taxon>
        <taxon>Insecta</taxon>
        <taxon>Pterygota</taxon>
        <taxon>Neoptera</taxon>
        <taxon>Endopterygota</taxon>
        <taxon>Diptera</taxon>
        <taxon>Brachycera</taxon>
        <taxon>Muscomorpha</taxon>
        <taxon>Ephydroidea</taxon>
        <taxon>Drosophilidae</taxon>
        <taxon>Drosophila</taxon>
        <taxon>Sophophora</taxon>
    </lineage>
</organism>
<proteinExistence type="predicted"/>
<reference evidence="4" key="1">
    <citation type="submission" date="2025-08" db="UniProtKB">
        <authorList>
            <consortium name="RefSeq"/>
        </authorList>
    </citation>
    <scope>IDENTIFICATION</scope>
</reference>
<dbReference type="Proteomes" id="UP001652628">
    <property type="component" value="Chromosome 2R"/>
</dbReference>
<dbReference type="RefSeq" id="XP_036669611.1">
    <property type="nucleotide sequence ID" value="XM_036813716.3"/>
</dbReference>
<name>A0AB40A123_DROSZ</name>
<dbReference type="GeneID" id="118876978"/>
<evidence type="ECO:0000313" key="3">
    <source>
        <dbReference type="Proteomes" id="UP001652628"/>
    </source>
</evidence>
<feature type="compositionally biased region" description="Gly residues" evidence="1">
    <location>
        <begin position="52"/>
        <end position="106"/>
    </location>
</feature>